<feature type="compositionally biased region" description="Low complexity" evidence="1">
    <location>
        <begin position="79"/>
        <end position="117"/>
    </location>
</feature>
<evidence type="ECO:0000256" key="1">
    <source>
        <dbReference type="SAM" id="MobiDB-lite"/>
    </source>
</evidence>
<feature type="compositionally biased region" description="Low complexity" evidence="1">
    <location>
        <begin position="449"/>
        <end position="488"/>
    </location>
</feature>
<evidence type="ECO:0000313" key="3">
    <source>
        <dbReference type="EMBL" id="OQE25262.1"/>
    </source>
</evidence>
<feature type="region of interest" description="Disordered" evidence="1">
    <location>
        <begin position="700"/>
        <end position="727"/>
    </location>
</feature>
<feature type="signal peptide" evidence="2">
    <location>
        <begin position="1"/>
        <end position="19"/>
    </location>
</feature>
<feature type="region of interest" description="Disordered" evidence="1">
    <location>
        <begin position="355"/>
        <end position="374"/>
    </location>
</feature>
<feature type="chain" id="PRO_5013116666" evidence="2">
    <location>
        <begin position="20"/>
        <end position="1345"/>
    </location>
</feature>
<dbReference type="OrthoDB" id="4365799at2759"/>
<protein>
    <submittedName>
        <fullName evidence="3">Uncharacterized protein</fullName>
    </submittedName>
</protein>
<feature type="compositionally biased region" description="Polar residues" evidence="1">
    <location>
        <begin position="896"/>
        <end position="915"/>
    </location>
</feature>
<accession>A0A1V6TFX4</accession>
<evidence type="ECO:0000313" key="4">
    <source>
        <dbReference type="Proteomes" id="UP000191285"/>
    </source>
</evidence>
<evidence type="ECO:0000256" key="2">
    <source>
        <dbReference type="SAM" id="SignalP"/>
    </source>
</evidence>
<feature type="compositionally biased region" description="Basic and acidic residues" evidence="1">
    <location>
        <begin position="415"/>
        <end position="444"/>
    </location>
</feature>
<feature type="compositionally biased region" description="Polar residues" evidence="1">
    <location>
        <begin position="155"/>
        <end position="192"/>
    </location>
</feature>
<dbReference type="Proteomes" id="UP000191285">
    <property type="component" value="Unassembled WGS sequence"/>
</dbReference>
<feature type="region of interest" description="Disordered" evidence="1">
    <location>
        <begin position="405"/>
        <end position="490"/>
    </location>
</feature>
<feature type="compositionally biased region" description="Low complexity" evidence="1">
    <location>
        <begin position="193"/>
        <end position="231"/>
    </location>
</feature>
<organism evidence="3 4">
    <name type="scientific">Penicillium steckii</name>
    <dbReference type="NCBI Taxonomy" id="303698"/>
    <lineage>
        <taxon>Eukaryota</taxon>
        <taxon>Fungi</taxon>
        <taxon>Dikarya</taxon>
        <taxon>Ascomycota</taxon>
        <taxon>Pezizomycotina</taxon>
        <taxon>Eurotiomycetes</taxon>
        <taxon>Eurotiomycetidae</taxon>
        <taxon>Eurotiales</taxon>
        <taxon>Aspergillaceae</taxon>
        <taxon>Penicillium</taxon>
    </lineage>
</organism>
<feature type="region of interest" description="Disordered" evidence="1">
    <location>
        <begin position="79"/>
        <end position="231"/>
    </location>
</feature>
<gene>
    <name evidence="3" type="ORF">PENSTE_c006G04985</name>
</gene>
<name>A0A1V6TFX4_9EURO</name>
<feature type="compositionally biased region" description="Low complexity" evidence="1">
    <location>
        <begin position="127"/>
        <end position="154"/>
    </location>
</feature>
<keyword evidence="2" id="KW-0732">Signal</keyword>
<feature type="region of interest" description="Disordered" evidence="1">
    <location>
        <begin position="895"/>
        <end position="917"/>
    </location>
</feature>
<dbReference type="STRING" id="303698.A0A1V6TFX4"/>
<dbReference type="EMBL" id="MLKD01000006">
    <property type="protein sequence ID" value="OQE25262.1"/>
    <property type="molecule type" value="Genomic_DNA"/>
</dbReference>
<keyword evidence="4" id="KW-1185">Reference proteome</keyword>
<sequence length="1345" mass="142250">MSLRTVLALGTAFASIALADPCSLVPACHKSFSSCVPHTTCTLPISCSVPSSCSSSVPITSRPSRLVAAPSGPVVYTTPVVTTNTPQSAPASSNAPASSDAPAVSDAPASSNVPASSKTSNTITGNSSRLSSSEPPVSFKPSSVPKSSSSSAAENDQTSSGVDQTHSVVPTSQTSRKSTKDQGPNTTPGSSRSKGPGINASSSSSASGNRSQDGSDSAGDSTDISSSSPSDHIISVASGSIVSTSLSASAFTTRESGSLETETIAGAMTSYSVPPSTVTEDAVMITTSISGSMVTTDVLISTIDPSGSEASSSAKSYSTQVAALVPLINSWVKHPEAPEATAALDAIKKTTPEGIELGKNLGGSSSGGCSNKKRRDIEGRSLFGSLFDAVKGITCGAQNIENSISKSIESDNPEDVVKDVESQLKDNLKPDLDSFDDVIPKEPNDSDSDPSTSPSDASTSSETSTKSSSETSSTSTETSSSTSSSSKTLEYCSPKCSACSNDDLLPAGLRGAKSTSSESRRALIEPKSPGLLDRTLALIKRQFRLPTNEEKSSTLTKRVFTEPTRDDWQSWFQDLTRDAYKLPQGKYFTFSTALMTKFEDQPKDYAVLNLYGCTSVILISKYGLYMSHFWEEPSFVEAGSFPDVSSRFKDDVLERLEYGIVMDMWGNLPINGIHDEIFTAKDAETKAVIVTPSDVDPLEGFGPPVWPEEARQQENRKRPRNSQLPAASLKYPDQVGQIADKIRDLIGGSLADGVKIRSYTNAKMPDMANEDEETVIDSARNICWGKVLVQYDNNFRKESDDSDCTIQYAGAKAYLGDNVFEPILEAEWPAMWMSQFNPAQQDQVMNSPSDEGSSDDDGMRKRRVASCNKKAYSSVPLEIVEETSGLLSVPGAKSTGIATTSGRSGSTTKITSGLASSTTSSTTSSTALCSLEIVDSSSSICDCQSTTAKHSLSHRIMKPTDKACSDIKTFPMTSFLHVPSTAAVTSAPKMGTSSIATSASCDEQEFIGAHTTQTFCVCTGGLDYDPAVSLYSTPTTGPKCTDFKTFPTSGLINEPAGPADPQICRNPGASDKHERGYCKCQNSNDIVQWAPLPHIQGTATVLEGNCQAISSISFSTPTVAPPKTVTDYTETDPMDQSSMYAEGVVITTDYGVVIGPNTVTRGVGAPTEIYKPEITSTLANSDIELTPAKTIEGTTKTIAAEPTIITTHAADGKCKAVNGGVYFIYIVWDVFDWTSDKEDFPSLASAFKDKMNSKGCGVTNFQWKEFVDSYGPSFSFNTAIGAADGSHPCVENSIKELGGPDTLCDKGDYNGVHWWKDNDSIAGLLAHGTSDDDPYTAYEPQASDA</sequence>
<feature type="region of interest" description="Disordered" evidence="1">
    <location>
        <begin position="840"/>
        <end position="861"/>
    </location>
</feature>
<reference evidence="4" key="1">
    <citation type="journal article" date="2017" name="Nat. Microbiol.">
        <title>Global analysis of biosynthetic gene clusters reveals vast potential of secondary metabolite production in Penicillium species.</title>
        <authorList>
            <person name="Nielsen J.C."/>
            <person name="Grijseels S."/>
            <person name="Prigent S."/>
            <person name="Ji B."/>
            <person name="Dainat J."/>
            <person name="Nielsen K.F."/>
            <person name="Frisvad J.C."/>
            <person name="Workman M."/>
            <person name="Nielsen J."/>
        </authorList>
    </citation>
    <scope>NUCLEOTIDE SEQUENCE [LARGE SCALE GENOMIC DNA]</scope>
    <source>
        <strain evidence="4">IBT 24891</strain>
    </source>
</reference>
<proteinExistence type="predicted"/>
<comment type="caution">
    <text evidence="3">The sequence shown here is derived from an EMBL/GenBank/DDBJ whole genome shotgun (WGS) entry which is preliminary data.</text>
</comment>